<accession>A0ABQ8EYQ6</accession>
<keyword evidence="2" id="KW-0540">Nuclease</keyword>
<keyword evidence="7" id="KW-0325">Glycoprotein</keyword>
<evidence type="ECO:0000256" key="1">
    <source>
        <dbReference type="ARBA" id="ARBA00009547"/>
    </source>
</evidence>
<evidence type="ECO:0000256" key="9">
    <source>
        <dbReference type="SAM" id="SignalP"/>
    </source>
</evidence>
<evidence type="ECO:0000256" key="7">
    <source>
        <dbReference type="ARBA" id="ARBA00023180"/>
    </source>
</evidence>
<dbReference type="InterPro" id="IPR008947">
    <property type="entry name" value="PLipase_C/P1_nuclease_dom_sf"/>
</dbReference>
<proteinExistence type="inferred from homology"/>
<feature type="signal peptide" evidence="9">
    <location>
        <begin position="1"/>
        <end position="20"/>
    </location>
</feature>
<organism evidence="10 11">
    <name type="scientific">Batrachochytrium salamandrivorans</name>
    <dbReference type="NCBI Taxonomy" id="1357716"/>
    <lineage>
        <taxon>Eukaryota</taxon>
        <taxon>Fungi</taxon>
        <taxon>Fungi incertae sedis</taxon>
        <taxon>Chytridiomycota</taxon>
        <taxon>Chytridiomycota incertae sedis</taxon>
        <taxon>Chytridiomycetes</taxon>
        <taxon>Rhizophydiales</taxon>
        <taxon>Rhizophydiales incertae sedis</taxon>
        <taxon>Batrachochytrium</taxon>
    </lineage>
</organism>
<keyword evidence="6" id="KW-1015">Disulfide bond</keyword>
<dbReference type="Proteomes" id="UP001648503">
    <property type="component" value="Unassembled WGS sequence"/>
</dbReference>
<feature type="compositionally biased region" description="Low complexity" evidence="8">
    <location>
        <begin position="302"/>
        <end position="316"/>
    </location>
</feature>
<evidence type="ECO:0000256" key="2">
    <source>
        <dbReference type="ARBA" id="ARBA00022722"/>
    </source>
</evidence>
<keyword evidence="9" id="KW-0732">Signal</keyword>
<evidence type="ECO:0000256" key="8">
    <source>
        <dbReference type="SAM" id="MobiDB-lite"/>
    </source>
</evidence>
<reference evidence="10 11" key="1">
    <citation type="submission" date="2021-02" db="EMBL/GenBank/DDBJ databases">
        <title>Variation within the Batrachochytrium salamandrivorans European outbreak.</title>
        <authorList>
            <person name="Kelly M."/>
            <person name="Pasmans F."/>
            <person name="Shea T.P."/>
            <person name="Munoz J.F."/>
            <person name="Carranza S."/>
            <person name="Cuomo C.A."/>
            <person name="Martel A."/>
        </authorList>
    </citation>
    <scope>NUCLEOTIDE SEQUENCE [LARGE SCALE GENOMIC DNA]</scope>
    <source>
        <strain evidence="10 11">AMFP18/2</strain>
    </source>
</reference>
<gene>
    <name evidence="10" type="ORF">BASA50_010371</name>
</gene>
<evidence type="ECO:0000256" key="4">
    <source>
        <dbReference type="ARBA" id="ARBA00022759"/>
    </source>
</evidence>
<keyword evidence="5" id="KW-0378">Hydrolase</keyword>
<comment type="similarity">
    <text evidence="1">Belongs to the nuclease type I family.</text>
</comment>
<protein>
    <submittedName>
        <fullName evidence="10">Uncharacterized protein</fullName>
    </submittedName>
</protein>
<dbReference type="PANTHER" id="PTHR33146:SF26">
    <property type="entry name" value="ENDONUCLEASE 4"/>
    <property type="match status" value="1"/>
</dbReference>
<feature type="chain" id="PRO_5045552187" evidence="9">
    <location>
        <begin position="21"/>
        <end position="343"/>
    </location>
</feature>
<dbReference type="PANTHER" id="PTHR33146">
    <property type="entry name" value="ENDONUCLEASE 4"/>
    <property type="match status" value="1"/>
</dbReference>
<dbReference type="CDD" id="cd11010">
    <property type="entry name" value="S1-P1_nuclease"/>
    <property type="match status" value="1"/>
</dbReference>
<dbReference type="InterPro" id="IPR003154">
    <property type="entry name" value="S1/P1nuclease"/>
</dbReference>
<dbReference type="SUPFAM" id="SSF48537">
    <property type="entry name" value="Phospholipase C/P1 nuclease"/>
    <property type="match status" value="1"/>
</dbReference>
<name>A0ABQ8EYQ6_9FUNG</name>
<dbReference type="Gene3D" id="1.10.575.10">
    <property type="entry name" value="P1 Nuclease"/>
    <property type="match status" value="1"/>
</dbReference>
<comment type="caution">
    <text evidence="10">The sequence shown here is derived from an EMBL/GenBank/DDBJ whole genome shotgun (WGS) entry which is preliminary data.</text>
</comment>
<keyword evidence="11" id="KW-1185">Reference proteome</keyword>
<evidence type="ECO:0000313" key="11">
    <source>
        <dbReference type="Proteomes" id="UP001648503"/>
    </source>
</evidence>
<keyword evidence="3" id="KW-0479">Metal-binding</keyword>
<evidence type="ECO:0000256" key="6">
    <source>
        <dbReference type="ARBA" id="ARBA00023157"/>
    </source>
</evidence>
<evidence type="ECO:0000256" key="5">
    <source>
        <dbReference type="ARBA" id="ARBA00022801"/>
    </source>
</evidence>
<sequence length="343" mass="37008">MFLCSTVVVALIAAAPSALAWGNVTHSNIACVADALLTEEARLFVNTFLPANETLFIAANWADQVRSLPGFAPWSANLHFVGPLNNPPAKCGYIDDRDCKDGNCIVGAIANYTMRASCDSGVDATQHTEALRFIIHFLGDIAQPLHVCGRGRGGNDQNIWVDGRNVSFHSAWDVAFPEKIIATRHNGSSTQYTDSLVQRIQTGDFKSKTPGWISVYPYTARNHNNNSLAAIDWATDSDELDCSVVWPAYDADPTQDFGGAYFESILHIVDLQIAKAGFRLANWLDQIAVGSCKTGTLTPSATSTETRLPTSSSSPTETLIANRATSKSFGAMSGFLAFVAFAF</sequence>
<evidence type="ECO:0000256" key="3">
    <source>
        <dbReference type="ARBA" id="ARBA00022723"/>
    </source>
</evidence>
<feature type="region of interest" description="Disordered" evidence="8">
    <location>
        <begin position="297"/>
        <end position="316"/>
    </location>
</feature>
<dbReference type="EMBL" id="JAFCIX010000484">
    <property type="protein sequence ID" value="KAH6588950.1"/>
    <property type="molecule type" value="Genomic_DNA"/>
</dbReference>
<keyword evidence="4" id="KW-0255">Endonuclease</keyword>
<evidence type="ECO:0000313" key="10">
    <source>
        <dbReference type="EMBL" id="KAH6588950.1"/>
    </source>
</evidence>
<dbReference type="Pfam" id="PF02265">
    <property type="entry name" value="S1-P1_nuclease"/>
    <property type="match status" value="1"/>
</dbReference>